<evidence type="ECO:0000256" key="1">
    <source>
        <dbReference type="SAM" id="Phobius"/>
    </source>
</evidence>
<organism evidence="2">
    <name type="scientific">marine sediment metagenome</name>
    <dbReference type="NCBI Taxonomy" id="412755"/>
    <lineage>
        <taxon>unclassified sequences</taxon>
        <taxon>metagenomes</taxon>
        <taxon>ecological metagenomes</taxon>
    </lineage>
</organism>
<reference evidence="2" key="1">
    <citation type="journal article" date="2015" name="Nature">
        <title>Complex archaea that bridge the gap between prokaryotes and eukaryotes.</title>
        <authorList>
            <person name="Spang A."/>
            <person name="Saw J.H."/>
            <person name="Jorgensen S.L."/>
            <person name="Zaremba-Niedzwiedzka K."/>
            <person name="Martijn J."/>
            <person name="Lind A.E."/>
            <person name="van Eijk R."/>
            <person name="Schleper C."/>
            <person name="Guy L."/>
            <person name="Ettema T.J."/>
        </authorList>
    </citation>
    <scope>NUCLEOTIDE SEQUENCE</scope>
</reference>
<sequence length="44" mass="4694">MRLPMPRAGSVSLPRQTFDLQEWSGPFGGLGLLIAIVAGGLLNR</sequence>
<keyword evidence="1" id="KW-1133">Transmembrane helix</keyword>
<feature type="non-terminal residue" evidence="2">
    <location>
        <position position="44"/>
    </location>
</feature>
<gene>
    <name evidence="2" type="ORF">LCGC14_2383260</name>
</gene>
<comment type="caution">
    <text evidence="2">The sequence shown here is derived from an EMBL/GenBank/DDBJ whole genome shotgun (WGS) entry which is preliminary data.</text>
</comment>
<keyword evidence="1" id="KW-0472">Membrane</keyword>
<dbReference type="AlphaFoldDB" id="A0A0F9C0E5"/>
<accession>A0A0F9C0E5</accession>
<evidence type="ECO:0000313" key="2">
    <source>
        <dbReference type="EMBL" id="KKL27624.1"/>
    </source>
</evidence>
<dbReference type="EMBL" id="LAZR01035393">
    <property type="protein sequence ID" value="KKL27624.1"/>
    <property type="molecule type" value="Genomic_DNA"/>
</dbReference>
<feature type="transmembrane region" description="Helical" evidence="1">
    <location>
        <begin position="23"/>
        <end position="42"/>
    </location>
</feature>
<proteinExistence type="predicted"/>
<keyword evidence="1" id="KW-0812">Transmembrane</keyword>
<name>A0A0F9C0E5_9ZZZZ</name>
<protein>
    <submittedName>
        <fullName evidence="2">Uncharacterized protein</fullName>
    </submittedName>
</protein>